<reference evidence="4" key="2">
    <citation type="submission" date="2020-10" db="EMBL/GenBank/DDBJ databases">
        <authorList>
            <person name="Scholz U."/>
            <person name="Mascher M."/>
            <person name="Fiebig A."/>
        </authorList>
    </citation>
    <scope>NUCLEOTIDE SEQUENCE [LARGE SCALE GENOMIC DNA]</scope>
    <source>
        <strain evidence="4">cv. Morex</strain>
    </source>
</reference>
<dbReference type="InterPro" id="IPR022059">
    <property type="entry name" value="DUF3615"/>
</dbReference>
<dbReference type="Proteomes" id="UP000011116">
    <property type="component" value="Chromosome 5H"/>
</dbReference>
<organism evidence="4 5">
    <name type="scientific">Hordeum vulgare subsp. vulgare</name>
    <name type="common">Domesticated barley</name>
    <dbReference type="NCBI Taxonomy" id="112509"/>
    <lineage>
        <taxon>Eukaryota</taxon>
        <taxon>Viridiplantae</taxon>
        <taxon>Streptophyta</taxon>
        <taxon>Embryophyta</taxon>
        <taxon>Tracheophyta</taxon>
        <taxon>Spermatophyta</taxon>
        <taxon>Magnoliopsida</taxon>
        <taxon>Liliopsida</taxon>
        <taxon>Poales</taxon>
        <taxon>Poaceae</taxon>
        <taxon>BOP clade</taxon>
        <taxon>Pooideae</taxon>
        <taxon>Triticodae</taxon>
        <taxon>Triticeae</taxon>
        <taxon>Hordeinae</taxon>
        <taxon>Hordeum</taxon>
    </lineage>
</organism>
<feature type="domain" description="PIR2-like helical" evidence="3">
    <location>
        <begin position="60"/>
        <end position="181"/>
    </location>
</feature>
<dbReference type="Pfam" id="PF12274">
    <property type="entry name" value="DUF3615"/>
    <property type="match status" value="1"/>
</dbReference>
<sequence>MPRRSEISPAAVRRSPRLSSASEAQKSQPGDRRGLFSCLYSGKCDNPHDFSLNLDLLKLIPDYYEEALDRLPIHDMPPDAADQLMTSMGRYGLSLGLLDPASNIILNTIALLPRDLDLRMRPGTTRRRSKRRHRETWSGVSAASVLSLRRFMVRYFGCICEEQAMRYLHWARGDLARAVLLVAHDLYDSETPIANPVTQRTQAALKCGAICGSHPAPDVLVRLQASPIPQEWLDAAAPFLKQRGRKLTLDDVEIIVRMLRHQDGAPLDLQVKLLPDTGELAVYSRNFNQGQGQVATRHTSSVNHHGGDFSLVTFKVTRNGESLASLSPQLHSRSNRSMISSCLEDAEKAYQKRGLAKTCCGDACEYTESLRMRLHGTIHAIYLKAFTMLPPSTGQGLIRDILFAGHCYGPMDPVSNIIVNSIWHSIVYPLPLPEIKEYHIIDTLSMLRLETRSLEGLIALVRANSQSGCSMQRAMEHLSSQCCDLSEETHTLQQFAAAAAAARHPQYAALGPFLASLTPDVLNDLQRLMNIGPNGVIPHESLGQIEHFLRQKALTMDTEPPKVANLCEEAKGTLRRMKSYYGTMKLYLCSKLERLLQKYASEHPLDPKYALSVICGVVRDSESLDRDYYHVNFLAASNSATAGNQLFFAGLNWSYPGEQPKPDFCCPLPLTYTGRCYYGKGVARKIVYPDSVDFIASNQDITRRGTANTDGILYADLFFDFRSDAQFADDMRKYCERQKELLQEGDEY</sequence>
<name>A0A8I6XJD6_HORVV</name>
<dbReference type="AlphaFoldDB" id="A0A8I6XJD6"/>
<dbReference type="Pfam" id="PF20235">
    <property type="entry name" value="PIR2-like_helical"/>
    <property type="match status" value="2"/>
</dbReference>
<dbReference type="Gramene" id="HORVU.MOREX.r3.5HG0420880.1">
    <property type="protein sequence ID" value="HORVU.MOREX.r3.5HG0420880.1"/>
    <property type="gene ID" value="HORVU.MOREX.r3.5HG0420880"/>
</dbReference>
<proteinExistence type="predicted"/>
<feature type="region of interest" description="Disordered" evidence="1">
    <location>
        <begin position="1"/>
        <end position="32"/>
    </location>
</feature>
<evidence type="ECO:0000313" key="4">
    <source>
        <dbReference type="EnsemblPlants" id="HORVU.MOREX.r3.5HG0420880.1"/>
    </source>
</evidence>
<accession>A0A8I6XJD6</accession>
<dbReference type="Gramene" id="HORVU.MOREX.r2.5HG0350360.1">
    <property type="protein sequence ID" value="HORVU.MOREX.r2.5HG0350360.1"/>
    <property type="gene ID" value="HORVU.MOREX.r2.5HG0350360"/>
</dbReference>
<dbReference type="PANTHER" id="PTHR33120">
    <property type="entry name" value="EXPRESSED PROTEIN-RELATED"/>
    <property type="match status" value="1"/>
</dbReference>
<dbReference type="PANTHER" id="PTHR33120:SF64">
    <property type="entry name" value="PIR2-LIKE HELICAL DOMAIN-CONTAINING PROTEIN"/>
    <property type="match status" value="1"/>
</dbReference>
<feature type="compositionally biased region" description="Polar residues" evidence="1">
    <location>
        <begin position="17"/>
        <end position="28"/>
    </location>
</feature>
<evidence type="ECO:0000259" key="2">
    <source>
        <dbReference type="Pfam" id="PF12274"/>
    </source>
</evidence>
<dbReference type="EnsemblPlants" id="HORVU.MOREX.r3.5HG0420880.1">
    <property type="protein sequence ID" value="HORVU.MOREX.r3.5HG0420880.1"/>
    <property type="gene ID" value="HORVU.MOREX.r3.5HG0420880"/>
</dbReference>
<reference evidence="5" key="1">
    <citation type="journal article" date="2012" name="Nature">
        <title>A physical, genetic and functional sequence assembly of the barley genome.</title>
        <authorList>
            <consortium name="The International Barley Genome Sequencing Consortium"/>
            <person name="Mayer K.F."/>
            <person name="Waugh R."/>
            <person name="Brown J.W."/>
            <person name="Schulman A."/>
            <person name="Langridge P."/>
            <person name="Platzer M."/>
            <person name="Fincher G.B."/>
            <person name="Muehlbauer G.J."/>
            <person name="Sato K."/>
            <person name="Close T.J."/>
            <person name="Wise R.P."/>
            <person name="Stein N."/>
        </authorList>
    </citation>
    <scope>NUCLEOTIDE SEQUENCE [LARGE SCALE GENOMIC DNA]</scope>
    <source>
        <strain evidence="5">cv. Morex</strain>
    </source>
</reference>
<feature type="domain" description="DUF3615" evidence="2">
    <location>
        <begin position="593"/>
        <end position="689"/>
    </location>
</feature>
<feature type="domain" description="PIR2-like helical" evidence="3">
    <location>
        <begin position="377"/>
        <end position="489"/>
    </location>
</feature>
<evidence type="ECO:0000256" key="1">
    <source>
        <dbReference type="SAM" id="MobiDB-lite"/>
    </source>
</evidence>
<evidence type="ECO:0000313" key="5">
    <source>
        <dbReference type="Proteomes" id="UP000011116"/>
    </source>
</evidence>
<keyword evidence="5" id="KW-1185">Reference proteome</keyword>
<evidence type="ECO:0000259" key="3">
    <source>
        <dbReference type="Pfam" id="PF20235"/>
    </source>
</evidence>
<reference evidence="4" key="3">
    <citation type="submission" date="2022-01" db="UniProtKB">
        <authorList>
            <consortium name="EnsemblPlants"/>
        </authorList>
    </citation>
    <scope>IDENTIFICATION</scope>
    <source>
        <strain evidence="4">subsp. vulgare</strain>
    </source>
</reference>
<protein>
    <submittedName>
        <fullName evidence="4">Uncharacterized protein</fullName>
    </submittedName>
</protein>
<dbReference type="InterPro" id="IPR046527">
    <property type="entry name" value="PIR2-like_helical"/>
</dbReference>